<protein>
    <recommendedName>
        <fullName evidence="1">NmrA-like domain-containing protein</fullName>
    </recommendedName>
</protein>
<dbReference type="Gene3D" id="3.40.50.720">
    <property type="entry name" value="NAD(P)-binding Rossmann-like Domain"/>
    <property type="match status" value="1"/>
</dbReference>
<dbReference type="InterPro" id="IPR051604">
    <property type="entry name" value="Ergot_Alk_Oxidoreductase"/>
</dbReference>
<dbReference type="OrthoDB" id="419598at2759"/>
<name>A0A2S6CMA4_9PEZI</name>
<dbReference type="STRING" id="357750.A0A2S6CMA4"/>
<feature type="domain" description="NmrA-like" evidence="1">
    <location>
        <begin position="5"/>
        <end position="287"/>
    </location>
</feature>
<dbReference type="SUPFAM" id="SSF51735">
    <property type="entry name" value="NAD(P)-binding Rossmann-fold domains"/>
    <property type="match status" value="1"/>
</dbReference>
<evidence type="ECO:0000259" key="1">
    <source>
        <dbReference type="Pfam" id="PF05368"/>
    </source>
</evidence>
<comment type="caution">
    <text evidence="2">The sequence shown here is derived from an EMBL/GenBank/DDBJ whole genome shotgun (WGS) entry which is preliminary data.</text>
</comment>
<keyword evidence="3" id="KW-1185">Reference proteome</keyword>
<dbReference type="InterPro" id="IPR036291">
    <property type="entry name" value="NAD(P)-bd_dom_sf"/>
</dbReference>
<proteinExistence type="predicted"/>
<evidence type="ECO:0000313" key="2">
    <source>
        <dbReference type="EMBL" id="PPJ60841.1"/>
    </source>
</evidence>
<dbReference type="PANTHER" id="PTHR43162">
    <property type="match status" value="1"/>
</dbReference>
<dbReference type="EMBL" id="PNEN01000196">
    <property type="protein sequence ID" value="PPJ60841.1"/>
    <property type="molecule type" value="Genomic_DNA"/>
</dbReference>
<dbReference type="InterPro" id="IPR008030">
    <property type="entry name" value="NmrA-like"/>
</dbReference>
<dbReference type="Proteomes" id="UP000237631">
    <property type="component" value="Unassembled WGS sequence"/>
</dbReference>
<dbReference type="Pfam" id="PF05368">
    <property type="entry name" value="NmrA"/>
    <property type="match status" value="1"/>
</dbReference>
<gene>
    <name evidence="2" type="ORF">CBER1_11594</name>
</gene>
<sequence>MSNSNSIIIFGPTGNVGRNAAIAAGKLGAKVFLAMRDPKKTIPGLSESEEKSGGFERVRADLTDSESVKKAVKETGAKKAFFYLMHAAGDHMRGTIQALKEGGVEFVVFLSSYTVKEPLEDIPQQDTIPYGHAQVELQLLDIYGKENFVAIRPGGFATNIQMWHGDEIQKGNLKIQAPDAEFDGITAEDMGEVAGNILAKDQKDLHAVYLFGPKLLSRIEQVRIVEKALGKKFEIAEIGEEEAVQQYLTKGIPEPFAKYLASKMAETGDSKASFAGKDWEEGVKNVERFTGHPAIGFEEWVGRNLDRFRTFDDMP</sequence>
<evidence type="ECO:0000313" key="3">
    <source>
        <dbReference type="Proteomes" id="UP000237631"/>
    </source>
</evidence>
<dbReference type="PANTHER" id="PTHR43162:SF1">
    <property type="entry name" value="PRESTALK A DIFFERENTIATION PROTEIN A"/>
    <property type="match status" value="1"/>
</dbReference>
<organism evidence="2 3">
    <name type="scientific">Cercospora berteroae</name>
    <dbReference type="NCBI Taxonomy" id="357750"/>
    <lineage>
        <taxon>Eukaryota</taxon>
        <taxon>Fungi</taxon>
        <taxon>Dikarya</taxon>
        <taxon>Ascomycota</taxon>
        <taxon>Pezizomycotina</taxon>
        <taxon>Dothideomycetes</taxon>
        <taxon>Dothideomycetidae</taxon>
        <taxon>Mycosphaerellales</taxon>
        <taxon>Mycosphaerellaceae</taxon>
        <taxon>Cercospora</taxon>
    </lineage>
</organism>
<reference evidence="3" key="1">
    <citation type="journal article" date="2017" name="bioRxiv">
        <title>Conservation of a gene cluster reveals novel cercosporin biosynthetic mechanisms and extends production to the genus Colletotrichum.</title>
        <authorList>
            <person name="de Jonge R."/>
            <person name="Ebert M.K."/>
            <person name="Huitt-Roehl C.R."/>
            <person name="Pal P."/>
            <person name="Suttle J.C."/>
            <person name="Spanner R.E."/>
            <person name="Neubauer J.D."/>
            <person name="Jurick W.M.II."/>
            <person name="Stott K.A."/>
            <person name="Secor G.A."/>
            <person name="Thomma B.P.H.J."/>
            <person name="Van de Peer Y."/>
            <person name="Townsend C.A."/>
            <person name="Bolton M.D."/>
        </authorList>
    </citation>
    <scope>NUCLEOTIDE SEQUENCE [LARGE SCALE GENOMIC DNA]</scope>
    <source>
        <strain evidence="3">CBS538.71</strain>
    </source>
</reference>
<accession>A0A2S6CMA4</accession>
<dbReference type="AlphaFoldDB" id="A0A2S6CMA4"/>